<name>A0A1J6JQI1_NICAT</name>
<feature type="compositionally biased region" description="Polar residues" evidence="1">
    <location>
        <begin position="259"/>
        <end position="270"/>
    </location>
</feature>
<protein>
    <submittedName>
        <fullName evidence="2">Dna polymerase</fullName>
    </submittedName>
</protein>
<accession>A0A1J6JQI1</accession>
<dbReference type="STRING" id="49451.A0A1J6JQI1"/>
<dbReference type="EMBL" id="MJEQ01005841">
    <property type="protein sequence ID" value="OIT20034.1"/>
    <property type="molecule type" value="Genomic_DNA"/>
</dbReference>
<organism evidence="2 3">
    <name type="scientific">Nicotiana attenuata</name>
    <name type="common">Coyote tobacco</name>
    <dbReference type="NCBI Taxonomy" id="49451"/>
    <lineage>
        <taxon>Eukaryota</taxon>
        <taxon>Viridiplantae</taxon>
        <taxon>Streptophyta</taxon>
        <taxon>Embryophyta</taxon>
        <taxon>Tracheophyta</taxon>
        <taxon>Spermatophyta</taxon>
        <taxon>Magnoliopsida</taxon>
        <taxon>eudicotyledons</taxon>
        <taxon>Gunneridae</taxon>
        <taxon>Pentapetalae</taxon>
        <taxon>asterids</taxon>
        <taxon>lamiids</taxon>
        <taxon>Solanales</taxon>
        <taxon>Solanaceae</taxon>
        <taxon>Nicotianoideae</taxon>
        <taxon>Nicotianeae</taxon>
        <taxon>Nicotiana</taxon>
    </lineage>
</organism>
<dbReference type="Gene3D" id="3.90.1600.10">
    <property type="entry name" value="Palm domain of DNA polymerase"/>
    <property type="match status" value="1"/>
</dbReference>
<dbReference type="PANTHER" id="PTHR33568:SF3">
    <property type="entry name" value="DNA-DIRECTED DNA POLYMERASE"/>
    <property type="match status" value="1"/>
</dbReference>
<proteinExistence type="predicted"/>
<dbReference type="SUPFAM" id="SSF56672">
    <property type="entry name" value="DNA/RNA polymerases"/>
    <property type="match status" value="1"/>
</dbReference>
<dbReference type="Proteomes" id="UP000187609">
    <property type="component" value="Unassembled WGS sequence"/>
</dbReference>
<evidence type="ECO:0000313" key="2">
    <source>
        <dbReference type="EMBL" id="OIT20034.1"/>
    </source>
</evidence>
<dbReference type="InterPro" id="IPR043502">
    <property type="entry name" value="DNA/RNA_pol_sf"/>
</dbReference>
<dbReference type="PANTHER" id="PTHR33568">
    <property type="entry name" value="DNA POLYMERASE"/>
    <property type="match status" value="1"/>
</dbReference>
<dbReference type="AlphaFoldDB" id="A0A1J6JQI1"/>
<sequence>MTTGFQYAEKLSDEYYIDAYKTNTERVPDAEWRPPRIAAVQMSAAITACARIHMHHYISREDCYYTDTNSVILGSPLPDDNVSPTELGKFKLEHKLNKGIFLAPKGYCLWTDKNQIITKHKGLAKPLVSDKWHETQYADLKRRIVALVDSNFLINWATLDIMKKTKLVKLSTQTNTKRELVYDNNQDWVDTKPVNVKDYAGQDKRVLLYKYRIQEYDLQSLREKVVNLRSKIASLTSDSIIKDKQGQSQRPDAPKKATIQRQGQSNSSPTLFIHPPKKNKKKHINSGKKKKKKPG</sequence>
<feature type="region of interest" description="Disordered" evidence="1">
    <location>
        <begin position="242"/>
        <end position="295"/>
    </location>
</feature>
<comment type="caution">
    <text evidence="2">The sequence shown here is derived from an EMBL/GenBank/DDBJ whole genome shotgun (WGS) entry which is preliminary data.</text>
</comment>
<evidence type="ECO:0000313" key="3">
    <source>
        <dbReference type="Proteomes" id="UP000187609"/>
    </source>
</evidence>
<dbReference type="InterPro" id="IPR023211">
    <property type="entry name" value="DNA_pol_palm_dom_sf"/>
</dbReference>
<reference evidence="2" key="1">
    <citation type="submission" date="2016-11" db="EMBL/GenBank/DDBJ databases">
        <title>The genome of Nicotiana attenuata.</title>
        <authorList>
            <person name="Xu S."/>
            <person name="Brockmoeller T."/>
            <person name="Gaquerel E."/>
            <person name="Navarro A."/>
            <person name="Kuhl H."/>
            <person name="Gase K."/>
            <person name="Ling Z."/>
            <person name="Zhou W."/>
            <person name="Kreitzer C."/>
            <person name="Stanke M."/>
            <person name="Tang H."/>
            <person name="Lyons E."/>
            <person name="Pandey P."/>
            <person name="Pandey S.P."/>
            <person name="Timmermann B."/>
            <person name="Baldwin I.T."/>
        </authorList>
    </citation>
    <scope>NUCLEOTIDE SEQUENCE [LARGE SCALE GENOMIC DNA]</scope>
    <source>
        <strain evidence="2">UT</strain>
    </source>
</reference>
<dbReference type="OMA" id="EWRPPRI"/>
<evidence type="ECO:0000256" key="1">
    <source>
        <dbReference type="SAM" id="MobiDB-lite"/>
    </source>
</evidence>
<gene>
    <name evidence="2" type="primary">DPOM_1</name>
    <name evidence="2" type="ORF">A4A49_45466</name>
</gene>
<feature type="compositionally biased region" description="Basic residues" evidence="1">
    <location>
        <begin position="275"/>
        <end position="295"/>
    </location>
</feature>
<keyword evidence="3" id="KW-1185">Reference proteome</keyword>
<dbReference type="Gramene" id="OIT20034">
    <property type="protein sequence ID" value="OIT20034"/>
    <property type="gene ID" value="A4A49_45466"/>
</dbReference>